<dbReference type="PANTHER" id="PTHR22974">
    <property type="entry name" value="MIXED LINEAGE PROTEIN KINASE"/>
    <property type="match status" value="1"/>
</dbReference>
<dbReference type="SUPFAM" id="SSF56112">
    <property type="entry name" value="Protein kinase-like (PK-like)"/>
    <property type="match status" value="1"/>
</dbReference>
<dbReference type="PROSITE" id="PS00107">
    <property type="entry name" value="PROTEIN_KINASE_ATP"/>
    <property type="match status" value="1"/>
</dbReference>
<dbReference type="GO" id="GO:0000776">
    <property type="term" value="C:kinetochore"/>
    <property type="evidence" value="ECO:0007669"/>
    <property type="project" value="TreeGrafter"/>
</dbReference>
<feature type="region of interest" description="Disordered" evidence="7">
    <location>
        <begin position="321"/>
        <end position="353"/>
    </location>
</feature>
<dbReference type="FunFam" id="3.30.200.20:FF:000269">
    <property type="entry name" value="serine/threonine-protein kinase mph1 isoform X2"/>
    <property type="match status" value="1"/>
</dbReference>
<evidence type="ECO:0000256" key="4">
    <source>
        <dbReference type="ARBA" id="ARBA00022777"/>
    </source>
</evidence>
<keyword evidence="2" id="KW-0808">Transferase</keyword>
<dbReference type="GO" id="GO:0007094">
    <property type="term" value="P:mitotic spindle assembly checkpoint signaling"/>
    <property type="evidence" value="ECO:0007669"/>
    <property type="project" value="TreeGrafter"/>
</dbReference>
<evidence type="ECO:0000256" key="7">
    <source>
        <dbReference type="SAM" id="MobiDB-lite"/>
    </source>
</evidence>
<dbReference type="EMBL" id="PKPP01001767">
    <property type="protein sequence ID" value="PWA80087.1"/>
    <property type="molecule type" value="Genomic_DNA"/>
</dbReference>
<dbReference type="PROSITE" id="PS00108">
    <property type="entry name" value="PROTEIN_KINASE_ST"/>
    <property type="match status" value="1"/>
</dbReference>
<dbReference type="GO" id="GO:0004712">
    <property type="term" value="F:protein serine/threonine/tyrosine kinase activity"/>
    <property type="evidence" value="ECO:0007669"/>
    <property type="project" value="TreeGrafter"/>
</dbReference>
<dbReference type="Pfam" id="PF00069">
    <property type="entry name" value="Pkinase"/>
    <property type="match status" value="1"/>
</dbReference>
<dbReference type="InterPro" id="IPR011009">
    <property type="entry name" value="Kinase-like_dom_sf"/>
</dbReference>
<dbReference type="OrthoDB" id="20524at2759"/>
<reference evidence="9 10" key="1">
    <citation type="journal article" date="2018" name="Mol. Plant">
        <title>The genome of Artemisia annua provides insight into the evolution of Asteraceae family and artemisinin biosynthesis.</title>
        <authorList>
            <person name="Shen Q."/>
            <person name="Zhang L."/>
            <person name="Liao Z."/>
            <person name="Wang S."/>
            <person name="Yan T."/>
            <person name="Shi P."/>
            <person name="Liu M."/>
            <person name="Fu X."/>
            <person name="Pan Q."/>
            <person name="Wang Y."/>
            <person name="Lv Z."/>
            <person name="Lu X."/>
            <person name="Zhang F."/>
            <person name="Jiang W."/>
            <person name="Ma Y."/>
            <person name="Chen M."/>
            <person name="Hao X."/>
            <person name="Li L."/>
            <person name="Tang Y."/>
            <person name="Lv G."/>
            <person name="Zhou Y."/>
            <person name="Sun X."/>
            <person name="Brodelius P.E."/>
            <person name="Rose J.K.C."/>
            <person name="Tang K."/>
        </authorList>
    </citation>
    <scope>NUCLEOTIDE SEQUENCE [LARGE SCALE GENOMIC DNA]</scope>
    <source>
        <strain evidence="10">cv. Huhao1</strain>
        <tissue evidence="9">Leaf</tissue>
    </source>
</reference>
<organism evidence="9 10">
    <name type="scientific">Artemisia annua</name>
    <name type="common">Sweet wormwood</name>
    <dbReference type="NCBI Taxonomy" id="35608"/>
    <lineage>
        <taxon>Eukaryota</taxon>
        <taxon>Viridiplantae</taxon>
        <taxon>Streptophyta</taxon>
        <taxon>Embryophyta</taxon>
        <taxon>Tracheophyta</taxon>
        <taxon>Spermatophyta</taxon>
        <taxon>Magnoliopsida</taxon>
        <taxon>eudicotyledons</taxon>
        <taxon>Gunneridae</taxon>
        <taxon>Pentapetalae</taxon>
        <taxon>asterids</taxon>
        <taxon>campanulids</taxon>
        <taxon>Asterales</taxon>
        <taxon>Asteraceae</taxon>
        <taxon>Asteroideae</taxon>
        <taxon>Anthemideae</taxon>
        <taxon>Artemisiinae</taxon>
        <taxon>Artemisia</taxon>
    </lineage>
</organism>
<keyword evidence="10" id="KW-1185">Reference proteome</keyword>
<keyword evidence="3 6" id="KW-0547">Nucleotide-binding</keyword>
<evidence type="ECO:0000256" key="2">
    <source>
        <dbReference type="ARBA" id="ARBA00022679"/>
    </source>
</evidence>
<keyword evidence="5 6" id="KW-0067">ATP-binding</keyword>
<feature type="compositionally biased region" description="Polar residues" evidence="7">
    <location>
        <begin position="321"/>
        <end position="336"/>
    </location>
</feature>
<dbReference type="Gene3D" id="3.30.200.20">
    <property type="entry name" value="Phosphorylase Kinase, domain 1"/>
    <property type="match status" value="1"/>
</dbReference>
<proteinExistence type="predicted"/>
<dbReference type="CDD" id="cd14131">
    <property type="entry name" value="PKc_Mps1"/>
    <property type="match status" value="1"/>
</dbReference>
<evidence type="ECO:0000256" key="6">
    <source>
        <dbReference type="PROSITE-ProRule" id="PRU10141"/>
    </source>
</evidence>
<name>A0A2U1P303_ARTAN</name>
<dbReference type="GO" id="GO:0033316">
    <property type="term" value="P:meiotic spindle assembly checkpoint signaling"/>
    <property type="evidence" value="ECO:0007669"/>
    <property type="project" value="TreeGrafter"/>
</dbReference>
<keyword evidence="1" id="KW-0723">Serine/threonine-protein kinase</keyword>
<comment type="caution">
    <text evidence="9">The sequence shown here is derived from an EMBL/GenBank/DDBJ whole genome shotgun (WGS) entry which is preliminary data.</text>
</comment>
<dbReference type="Gene3D" id="1.10.510.10">
    <property type="entry name" value="Transferase(Phosphotransferase) domain 1"/>
    <property type="match status" value="1"/>
</dbReference>
<feature type="binding site" evidence="6">
    <location>
        <position position="396"/>
    </location>
    <ligand>
        <name>ATP</name>
        <dbReference type="ChEBI" id="CHEBI:30616"/>
    </ligand>
</feature>
<evidence type="ECO:0000256" key="3">
    <source>
        <dbReference type="ARBA" id="ARBA00022741"/>
    </source>
</evidence>
<dbReference type="InterPro" id="IPR027084">
    <property type="entry name" value="Mps1_cat"/>
</dbReference>
<evidence type="ECO:0000313" key="9">
    <source>
        <dbReference type="EMBL" id="PWA80087.1"/>
    </source>
</evidence>
<dbReference type="GO" id="GO:0098813">
    <property type="term" value="P:nuclear chromosome segregation"/>
    <property type="evidence" value="ECO:0007669"/>
    <property type="project" value="UniProtKB-ARBA"/>
</dbReference>
<dbReference type="Proteomes" id="UP000245207">
    <property type="component" value="Unassembled WGS sequence"/>
</dbReference>
<dbReference type="AlphaFoldDB" id="A0A2U1P303"/>
<protein>
    <submittedName>
        <fullName evidence="9">Protein kinase-like domain, Dual specificity protein kinase TTK</fullName>
    </submittedName>
</protein>
<evidence type="ECO:0000313" key="10">
    <source>
        <dbReference type="Proteomes" id="UP000245207"/>
    </source>
</evidence>
<dbReference type="GO" id="GO:0005524">
    <property type="term" value="F:ATP binding"/>
    <property type="evidence" value="ECO:0007669"/>
    <property type="project" value="UniProtKB-UniRule"/>
</dbReference>
<dbReference type="InterPro" id="IPR017441">
    <property type="entry name" value="Protein_kinase_ATP_BS"/>
</dbReference>
<dbReference type="GO" id="GO:0004674">
    <property type="term" value="F:protein serine/threonine kinase activity"/>
    <property type="evidence" value="ECO:0007669"/>
    <property type="project" value="UniProtKB-KW"/>
</dbReference>
<dbReference type="InterPro" id="IPR000719">
    <property type="entry name" value="Prot_kinase_dom"/>
</dbReference>
<dbReference type="GO" id="GO:0034501">
    <property type="term" value="P:protein localization to kinetochore"/>
    <property type="evidence" value="ECO:0007669"/>
    <property type="project" value="TreeGrafter"/>
</dbReference>
<dbReference type="STRING" id="35608.A0A2U1P303"/>
<accession>A0A2U1P303</accession>
<feature type="domain" description="Protein kinase" evidence="8">
    <location>
        <begin position="368"/>
        <end position="661"/>
    </location>
</feature>
<dbReference type="GO" id="GO:0005634">
    <property type="term" value="C:nucleus"/>
    <property type="evidence" value="ECO:0007669"/>
    <property type="project" value="TreeGrafter"/>
</dbReference>
<keyword evidence="4 9" id="KW-0418">Kinase</keyword>
<dbReference type="InterPro" id="IPR008271">
    <property type="entry name" value="Ser/Thr_kinase_AS"/>
</dbReference>
<dbReference type="PANTHER" id="PTHR22974:SF21">
    <property type="entry name" value="DUAL SPECIFICITY PROTEIN KINASE TTK"/>
    <property type="match status" value="1"/>
</dbReference>
<evidence type="ECO:0000256" key="5">
    <source>
        <dbReference type="ARBA" id="ARBA00022840"/>
    </source>
</evidence>
<gene>
    <name evidence="9" type="ORF">CTI12_AA200240</name>
</gene>
<feature type="compositionally biased region" description="Basic and acidic residues" evidence="7">
    <location>
        <begin position="339"/>
        <end position="353"/>
    </location>
</feature>
<sequence length="745" mass="83748">MDEAVVNSDSNILRDVQAAFKRRMITQLKPRRLVVRGETTKSSDPVVESHSVSLSERVQDSVLRMKNKISSRSINYEVASVTPPDSLGKPNDGGNSISVDVDPASFVEGEHGPLVDGPKKVQFALQENASFSYTGQCDHMETGLTKMECDGTNPLDVSTVLSQDIMHQKFQNFDVDRCVTTGVQDQVNTFRNFLQSDFGHNLTQSSVAGSSCATTTLVNPEYAPMLNSTTHCSRPQHDIFHAGEYSEVQDQPVIQVDKEANHDNKMLSDRVGSLFPTADVASHIEKRNEISNDQHGKEDGCCGMKKDPPLLADVTDVQSQAPMTDDQFSNVKTGPSKSVKKEKTDASKSNRKRNYDPDLFFKVNGKLYQRLGKIGSGGSSEVHKVISQDCTIYALKKIKLKGRDYGTAFGFCQEIEYLNKLKGKDHIIQLIDYEVTDKALLKEVMSGSVSNKEGKVKDDGYIYMVLEYGEIDLAHMLSHKWKELDKSKSTIDENWLRFYWQQILLAVKTIHEERIVHSDLKPANFLLVRGSLKLIDFGIAKAIMSDTTNIQRDSQVGTLSYMSPEAFMCNETDADGNIIKCGRPSDIWSLGCILYQMVYGRTPFADYKTFWAKFKVVTDPDFEIPYEPVSNPCLLDLMKKCLSWDRNKRWRIPELLQHPFLAPPISSLEDQDYKLIKLVSQSFADSPKALVLCNQLERLLMDPLSGTTTDSISVEERSTSTLLYEMSKLCVQLRELATSELDYKR</sequence>
<evidence type="ECO:0000256" key="1">
    <source>
        <dbReference type="ARBA" id="ARBA00022527"/>
    </source>
</evidence>
<dbReference type="PROSITE" id="PS50011">
    <property type="entry name" value="PROTEIN_KINASE_DOM"/>
    <property type="match status" value="1"/>
</dbReference>
<dbReference type="SMART" id="SM00220">
    <property type="entry name" value="S_TKc"/>
    <property type="match status" value="1"/>
</dbReference>
<evidence type="ECO:0000259" key="8">
    <source>
        <dbReference type="PROSITE" id="PS50011"/>
    </source>
</evidence>
<dbReference type="FunFam" id="1.10.510.10:FF:000224">
    <property type="entry name" value="serine/threonine-protein kinase mph1 isoform X1"/>
    <property type="match status" value="1"/>
</dbReference>